<dbReference type="Gene3D" id="2.40.50.140">
    <property type="entry name" value="Nucleic acid-binding proteins"/>
    <property type="match status" value="1"/>
</dbReference>
<dbReference type="GO" id="GO:0005524">
    <property type="term" value="F:ATP binding"/>
    <property type="evidence" value="ECO:0007669"/>
    <property type="project" value="UniProtKB-UniRule"/>
</dbReference>
<dbReference type="GO" id="GO:0000287">
    <property type="term" value="F:magnesium ion binding"/>
    <property type="evidence" value="ECO:0007669"/>
    <property type="project" value="UniProtKB-UniRule"/>
</dbReference>
<dbReference type="Pfam" id="PF01336">
    <property type="entry name" value="tRNA_anti-codon"/>
    <property type="match status" value="1"/>
</dbReference>
<dbReference type="GO" id="GO:0004824">
    <property type="term" value="F:lysine-tRNA ligase activity"/>
    <property type="evidence" value="ECO:0007669"/>
    <property type="project" value="UniProtKB-UniRule"/>
</dbReference>
<dbReference type="EC" id="6.1.1.6" evidence="11"/>
<feature type="domain" description="Aminoacyl-transfer RNA synthetases class-II family profile" evidence="13">
    <location>
        <begin position="169"/>
        <end position="484"/>
    </location>
</feature>
<evidence type="ECO:0000256" key="2">
    <source>
        <dbReference type="ARBA" id="ARBA00011738"/>
    </source>
</evidence>
<keyword evidence="15" id="KW-1185">Reference proteome</keyword>
<dbReference type="NCBIfam" id="TIGR00499">
    <property type="entry name" value="lysS_bact"/>
    <property type="match status" value="1"/>
</dbReference>
<dbReference type="NCBIfam" id="NF001756">
    <property type="entry name" value="PRK00484.1"/>
    <property type="match status" value="1"/>
</dbReference>
<dbReference type="InterPro" id="IPR004364">
    <property type="entry name" value="Aa-tRNA-synt_II"/>
</dbReference>
<dbReference type="InterPro" id="IPR018149">
    <property type="entry name" value="Lys-tRNA-synth_II_C"/>
</dbReference>
<keyword evidence="6 11" id="KW-0547">Nucleotide-binding</keyword>
<evidence type="ECO:0000256" key="4">
    <source>
        <dbReference type="ARBA" id="ARBA00022598"/>
    </source>
</evidence>
<dbReference type="PANTHER" id="PTHR42918">
    <property type="entry name" value="LYSYL-TRNA SYNTHETASE"/>
    <property type="match status" value="1"/>
</dbReference>
<feature type="binding site" evidence="11">
    <location>
        <position position="407"/>
    </location>
    <ligand>
        <name>Mg(2+)</name>
        <dbReference type="ChEBI" id="CHEBI:18420"/>
        <label>1</label>
    </ligand>
</feature>
<dbReference type="PROSITE" id="PS50862">
    <property type="entry name" value="AA_TRNA_LIGASE_II"/>
    <property type="match status" value="1"/>
</dbReference>
<dbReference type="SUPFAM" id="SSF55681">
    <property type="entry name" value="Class II aaRS and biotin synthetases"/>
    <property type="match status" value="1"/>
</dbReference>
<keyword evidence="4 11" id="KW-0436">Ligase</keyword>
<evidence type="ECO:0000313" key="15">
    <source>
        <dbReference type="Proteomes" id="UP000028523"/>
    </source>
</evidence>
<dbReference type="Pfam" id="PF00152">
    <property type="entry name" value="tRNA-synt_2"/>
    <property type="match status" value="1"/>
</dbReference>
<dbReference type="PRINTS" id="PR00982">
    <property type="entry name" value="TRNASYNTHLYS"/>
</dbReference>
<dbReference type="InterPro" id="IPR002313">
    <property type="entry name" value="Lys-tRNA-ligase_II"/>
</dbReference>
<evidence type="ECO:0000256" key="9">
    <source>
        <dbReference type="ARBA" id="ARBA00023146"/>
    </source>
</evidence>
<protein>
    <recommendedName>
        <fullName evidence="11">Lysine--tRNA ligase</fullName>
        <ecNumber evidence="11">6.1.1.6</ecNumber>
    </recommendedName>
    <alternativeName>
        <fullName evidence="11">Lysyl-tRNA synthetase</fullName>
        <shortName evidence="11">LysRS</shortName>
    </alternativeName>
</protein>
<evidence type="ECO:0000256" key="5">
    <source>
        <dbReference type="ARBA" id="ARBA00022723"/>
    </source>
</evidence>
<evidence type="ECO:0000256" key="1">
    <source>
        <dbReference type="ARBA" id="ARBA00004496"/>
    </source>
</evidence>
<comment type="subcellular location">
    <subcellularLocation>
        <location evidence="1 11">Cytoplasm</location>
    </subcellularLocation>
</comment>
<comment type="cofactor">
    <cofactor evidence="11 12">
        <name>Mg(2+)</name>
        <dbReference type="ChEBI" id="CHEBI:18420"/>
    </cofactor>
    <text evidence="11 12">Binds 3 Mg(2+) ions per subunit.</text>
</comment>
<dbReference type="CDD" id="cd04322">
    <property type="entry name" value="LysRS_N"/>
    <property type="match status" value="1"/>
</dbReference>
<dbReference type="InterPro" id="IPR012340">
    <property type="entry name" value="NA-bd_OB-fold"/>
</dbReference>
<feature type="binding site" evidence="11">
    <location>
        <position position="400"/>
    </location>
    <ligand>
        <name>Mg(2+)</name>
        <dbReference type="ChEBI" id="CHEBI:18420"/>
        <label>1</label>
    </ligand>
</feature>
<dbReference type="InterPro" id="IPR044136">
    <property type="entry name" value="Lys-tRNA-ligase_II_N"/>
</dbReference>
<evidence type="ECO:0000256" key="11">
    <source>
        <dbReference type="HAMAP-Rule" id="MF_00252"/>
    </source>
</evidence>
<dbReference type="AlphaFoldDB" id="A0A084U2P2"/>
<evidence type="ECO:0000256" key="10">
    <source>
        <dbReference type="ARBA" id="ARBA00048573"/>
    </source>
</evidence>
<comment type="catalytic activity">
    <reaction evidence="10 11 12">
        <text>tRNA(Lys) + L-lysine + ATP = L-lysyl-tRNA(Lys) + AMP + diphosphate</text>
        <dbReference type="Rhea" id="RHEA:20792"/>
        <dbReference type="Rhea" id="RHEA-COMP:9696"/>
        <dbReference type="Rhea" id="RHEA-COMP:9697"/>
        <dbReference type="ChEBI" id="CHEBI:30616"/>
        <dbReference type="ChEBI" id="CHEBI:32551"/>
        <dbReference type="ChEBI" id="CHEBI:33019"/>
        <dbReference type="ChEBI" id="CHEBI:78442"/>
        <dbReference type="ChEBI" id="CHEBI:78529"/>
        <dbReference type="ChEBI" id="CHEBI:456215"/>
        <dbReference type="EC" id="6.1.1.6"/>
    </reaction>
</comment>
<accession>A0A084U2P2</accession>
<dbReference type="GeneID" id="96866866"/>
<comment type="subunit">
    <text evidence="2 11">Homodimer.</text>
</comment>
<dbReference type="Gene3D" id="3.30.930.10">
    <property type="entry name" value="Bira Bifunctional Protein, Domain 2"/>
    <property type="match status" value="1"/>
</dbReference>
<evidence type="ECO:0000259" key="13">
    <source>
        <dbReference type="PROSITE" id="PS50862"/>
    </source>
</evidence>
<dbReference type="RefSeq" id="WP_004025050.1">
    <property type="nucleotide sequence ID" value="NZ_AWQU01000088.1"/>
</dbReference>
<dbReference type="Proteomes" id="UP000028523">
    <property type="component" value="Unassembled WGS sequence"/>
</dbReference>
<dbReference type="GO" id="GO:0000049">
    <property type="term" value="F:tRNA binding"/>
    <property type="evidence" value="ECO:0007669"/>
    <property type="project" value="TreeGrafter"/>
</dbReference>
<organism evidence="14 15">
    <name type="scientific">Malacoplasma iowae DK-CPA</name>
    <dbReference type="NCBI Taxonomy" id="1394179"/>
    <lineage>
        <taxon>Bacteria</taxon>
        <taxon>Bacillati</taxon>
        <taxon>Mycoplasmatota</taxon>
        <taxon>Mycoplasmoidales</taxon>
        <taxon>Mycoplasmoidaceae</taxon>
        <taxon>Malacoplasma</taxon>
    </lineage>
</organism>
<evidence type="ECO:0000256" key="7">
    <source>
        <dbReference type="ARBA" id="ARBA00022840"/>
    </source>
</evidence>
<keyword evidence="7 11" id="KW-0067">ATP-binding</keyword>
<dbReference type="GO" id="GO:0006430">
    <property type="term" value="P:lysyl-tRNA aminoacylation"/>
    <property type="evidence" value="ECO:0007669"/>
    <property type="project" value="UniProtKB-UniRule"/>
</dbReference>
<keyword evidence="11 12" id="KW-0460">Magnesium</keyword>
<evidence type="ECO:0000313" key="14">
    <source>
        <dbReference type="EMBL" id="KFB07228.1"/>
    </source>
</evidence>
<evidence type="ECO:0000256" key="6">
    <source>
        <dbReference type="ARBA" id="ARBA00022741"/>
    </source>
</evidence>
<dbReference type="InterPro" id="IPR004365">
    <property type="entry name" value="NA-bd_OB_tRNA"/>
</dbReference>
<proteinExistence type="inferred from homology"/>
<feature type="binding site" evidence="11">
    <location>
        <position position="407"/>
    </location>
    <ligand>
        <name>Mg(2+)</name>
        <dbReference type="ChEBI" id="CHEBI:18420"/>
        <label>2</label>
    </ligand>
</feature>
<sequence length="490" mass="57279">MERKFSDQEIERRKKLKELQDNNQDPFEIESVKRTMNLGDFNKKYKNVKGHNKKLNIKLAGRVMALREPFGVIKDFYGKLQFYVNKKQLPEKVFSYFKKMIDIGDIVEIIGSPFKTQKGELTIDVKKIKIVSKALKPLPEKWHGLQDEELRARHRYVDLITNDESMHTFVLRSLIVRHMRNFMDSLGYFETETPVLHPILGGANAKPFITYHNALKRNYYLRIATELPLKKLIVGGFDKVYEIGRIFRNEGMDSTHNPEFTSMEAYTAYASMEDTMDLVEKIFKHIAKQLKVKTIEIPNGPTIDLTKKFTRIHMVDFVKQETGVDFYQIKTDQEAIEVAKKHNIEVEKHQRNKGHILNLFFEEFCEKKCIQPTFVWGHPTEVSPLSKKDYKNPGYTKRFELFINTKEYANAFAELNDPIDQFERFEDQLKEKDLGNDEAVEMDMDFIEALEYGLPPTGGLGIGIDRLVMLFSKKVTIRDVLLFPHMKDKI</sequence>
<keyword evidence="8 11" id="KW-0648">Protein biosynthesis</keyword>
<dbReference type="InterPro" id="IPR006195">
    <property type="entry name" value="aa-tRNA-synth_II"/>
</dbReference>
<dbReference type="SUPFAM" id="SSF50249">
    <property type="entry name" value="Nucleic acid-binding proteins"/>
    <property type="match status" value="1"/>
</dbReference>
<dbReference type="InterPro" id="IPR045864">
    <property type="entry name" value="aa-tRNA-synth_II/BPL/LPL"/>
</dbReference>
<gene>
    <name evidence="11 14" type="primary">lysS</name>
    <name evidence="14" type="ORF">P271_53</name>
</gene>
<comment type="caution">
    <text evidence="14">The sequence shown here is derived from an EMBL/GenBank/DDBJ whole genome shotgun (WGS) entry which is preliminary data.</text>
</comment>
<name>A0A084U2P2_MALIO</name>
<comment type="similarity">
    <text evidence="11">Belongs to the class-II aminoacyl-tRNA synthetase family.</text>
</comment>
<dbReference type="EMBL" id="AWQU01000088">
    <property type="protein sequence ID" value="KFB07228.1"/>
    <property type="molecule type" value="Genomic_DNA"/>
</dbReference>
<dbReference type="GO" id="GO:0005829">
    <property type="term" value="C:cytosol"/>
    <property type="evidence" value="ECO:0007669"/>
    <property type="project" value="TreeGrafter"/>
</dbReference>
<keyword evidence="5 11" id="KW-0479">Metal-binding</keyword>
<evidence type="ECO:0000256" key="8">
    <source>
        <dbReference type="ARBA" id="ARBA00022917"/>
    </source>
</evidence>
<reference evidence="14 15" key="1">
    <citation type="journal article" date="2014" name="PLoS ONE">
        <title>Reduction of Hydrogen Peroxide Accumulation and Toxicity by a Catalase from Mycoplasma iowae.</title>
        <authorList>
            <person name="Pritchard R.E."/>
            <person name="Prassinos A.J."/>
            <person name="Osborne J.D."/>
            <person name="Raviv Z."/>
            <person name="Balish M.F."/>
        </authorList>
    </citation>
    <scope>NUCLEOTIDE SEQUENCE [LARGE SCALE GENOMIC DNA]</scope>
    <source>
        <strain evidence="14 15">DK-CPA</strain>
    </source>
</reference>
<evidence type="ECO:0000256" key="12">
    <source>
        <dbReference type="RuleBase" id="RU000336"/>
    </source>
</evidence>
<dbReference type="PANTHER" id="PTHR42918:SF15">
    <property type="entry name" value="LYSINE--TRNA LIGASE, CHLOROPLASTIC_MITOCHONDRIAL"/>
    <property type="match status" value="1"/>
</dbReference>
<keyword evidence="9 11" id="KW-0030">Aminoacyl-tRNA synthetase</keyword>
<dbReference type="CDD" id="cd00775">
    <property type="entry name" value="LysRS_core"/>
    <property type="match status" value="1"/>
</dbReference>
<evidence type="ECO:0000256" key="3">
    <source>
        <dbReference type="ARBA" id="ARBA00022490"/>
    </source>
</evidence>
<dbReference type="HAMAP" id="MF_00252">
    <property type="entry name" value="Lys_tRNA_synth_class2"/>
    <property type="match status" value="1"/>
</dbReference>
<keyword evidence="3 11" id="KW-0963">Cytoplasm</keyword>